<dbReference type="Gene3D" id="2.60.120.1390">
    <property type="match status" value="1"/>
</dbReference>
<evidence type="ECO:0000313" key="2">
    <source>
        <dbReference type="EMBL" id="GES20736.1"/>
    </source>
</evidence>
<dbReference type="Proteomes" id="UP000377595">
    <property type="component" value="Unassembled WGS sequence"/>
</dbReference>
<comment type="caution">
    <text evidence="2">The sequence shown here is derived from an EMBL/GenBank/DDBJ whole genome shotgun (WGS) entry which is preliminary data.</text>
</comment>
<dbReference type="AlphaFoldDB" id="A0A5M3XJ84"/>
<dbReference type="InterPro" id="IPR021345">
    <property type="entry name" value="DUF2961"/>
</dbReference>
<proteinExistence type="predicted"/>
<feature type="region of interest" description="Disordered" evidence="1">
    <location>
        <begin position="36"/>
        <end position="57"/>
    </location>
</feature>
<dbReference type="Pfam" id="PF11175">
    <property type="entry name" value="DUF2961"/>
    <property type="match status" value="1"/>
</dbReference>
<accession>A0A5M3XJ84</accession>
<name>A0A5M3XJ84_9ACTN</name>
<sequence length="380" mass="41525">MSRTAIMRKGLTMFDVPGAAFGGPPRIGRLRSRSISAENPEGAPGAGGRTASRLGPGRKGRAFIPLRSGETADLARIDGPGVIRHIWLTVTDRTEAGPFVLRDLVLRAYWDGQDTPSVEAPLGDFFCNGFATRSQVTSLPIVVAPTGGMNCYFPMPFRSSALITLTSEHPGDIEALFYQIDYTVGDEVHEDTGRFHAQWRRSRVTQPGVDHVILDGVQGPGAYVGTYLGIAALERYWWGEGEVKFYLDGDVEHPTICGTGTEDYAGGAWAFQDRLATDGDVRVLTYSAPFFGYPHYSTADTSGRSPYATGMTPTHGLYRWHLPDPVYFQDDLRATVQQIGHDGTALFERADDVSSVAYWYQIGPTAPFPPMPDGAGRRPR</sequence>
<evidence type="ECO:0000256" key="1">
    <source>
        <dbReference type="SAM" id="MobiDB-lite"/>
    </source>
</evidence>
<dbReference type="EMBL" id="BLAF01000018">
    <property type="protein sequence ID" value="GES20736.1"/>
    <property type="molecule type" value="Genomic_DNA"/>
</dbReference>
<gene>
    <name evidence="2" type="ORF">Aple_036320</name>
</gene>
<organism evidence="2 3">
    <name type="scientific">Acrocarpospora pleiomorpha</name>
    <dbReference type="NCBI Taxonomy" id="90975"/>
    <lineage>
        <taxon>Bacteria</taxon>
        <taxon>Bacillati</taxon>
        <taxon>Actinomycetota</taxon>
        <taxon>Actinomycetes</taxon>
        <taxon>Streptosporangiales</taxon>
        <taxon>Streptosporangiaceae</taxon>
        <taxon>Acrocarpospora</taxon>
    </lineage>
</organism>
<evidence type="ECO:0000313" key="3">
    <source>
        <dbReference type="Proteomes" id="UP000377595"/>
    </source>
</evidence>
<evidence type="ECO:0008006" key="4">
    <source>
        <dbReference type="Google" id="ProtNLM"/>
    </source>
</evidence>
<keyword evidence="3" id="KW-1185">Reference proteome</keyword>
<reference evidence="2 3" key="1">
    <citation type="submission" date="2019-10" db="EMBL/GenBank/DDBJ databases">
        <title>Whole genome shotgun sequence of Acrocarpospora pleiomorpha NBRC 16267.</title>
        <authorList>
            <person name="Ichikawa N."/>
            <person name="Kimura A."/>
            <person name="Kitahashi Y."/>
            <person name="Komaki H."/>
            <person name="Oguchi A."/>
        </authorList>
    </citation>
    <scope>NUCLEOTIDE SEQUENCE [LARGE SCALE GENOMIC DNA]</scope>
    <source>
        <strain evidence="2 3">NBRC 16267</strain>
    </source>
</reference>
<protein>
    <recommendedName>
        <fullName evidence="4">DUF2961 domain-containing protein</fullName>
    </recommendedName>
</protein>